<organism evidence="1 2">
    <name type="scientific">Populus alba x Populus x berolinensis</name>
    <dbReference type="NCBI Taxonomy" id="444605"/>
    <lineage>
        <taxon>Eukaryota</taxon>
        <taxon>Viridiplantae</taxon>
        <taxon>Streptophyta</taxon>
        <taxon>Embryophyta</taxon>
        <taxon>Tracheophyta</taxon>
        <taxon>Spermatophyta</taxon>
        <taxon>Magnoliopsida</taxon>
        <taxon>eudicotyledons</taxon>
        <taxon>Gunneridae</taxon>
        <taxon>Pentapetalae</taxon>
        <taxon>rosids</taxon>
        <taxon>fabids</taxon>
        <taxon>Malpighiales</taxon>
        <taxon>Salicaceae</taxon>
        <taxon>Saliceae</taxon>
        <taxon>Populus</taxon>
    </lineage>
</organism>
<comment type="caution">
    <text evidence="1">The sequence shown here is derived from an EMBL/GenBank/DDBJ whole genome shotgun (WGS) entry which is preliminary data.</text>
</comment>
<evidence type="ECO:0000313" key="2">
    <source>
        <dbReference type="Proteomes" id="UP001164929"/>
    </source>
</evidence>
<dbReference type="AlphaFoldDB" id="A0AAD6R8Q0"/>
<name>A0AAD6R8Q0_9ROSI</name>
<protein>
    <submittedName>
        <fullName evidence="1">Uncharacterized protein</fullName>
    </submittedName>
</protein>
<reference evidence="1" key="1">
    <citation type="journal article" date="2023" name="Mol. Ecol. Resour.">
        <title>Chromosome-level genome assembly of a triploid poplar Populus alba 'Berolinensis'.</title>
        <authorList>
            <person name="Chen S."/>
            <person name="Yu Y."/>
            <person name="Wang X."/>
            <person name="Wang S."/>
            <person name="Zhang T."/>
            <person name="Zhou Y."/>
            <person name="He R."/>
            <person name="Meng N."/>
            <person name="Wang Y."/>
            <person name="Liu W."/>
            <person name="Liu Z."/>
            <person name="Liu J."/>
            <person name="Guo Q."/>
            <person name="Huang H."/>
            <person name="Sederoff R.R."/>
            <person name="Wang G."/>
            <person name="Qu G."/>
            <person name="Chen S."/>
        </authorList>
    </citation>
    <scope>NUCLEOTIDE SEQUENCE</scope>
    <source>
        <strain evidence="1">SC-2020</strain>
    </source>
</reference>
<proteinExistence type="predicted"/>
<accession>A0AAD6R8Q0</accession>
<dbReference type="EMBL" id="JAQIZT010000003">
    <property type="protein sequence ID" value="KAJ7004304.1"/>
    <property type="molecule type" value="Genomic_DNA"/>
</dbReference>
<keyword evidence="2" id="KW-1185">Reference proteome</keyword>
<sequence length="73" mass="8266">MHPASCSVYICLRRHEKLPLTSSNSPKYILYGSDLQRLLDDNCTVAELNERAASNFFEFLPPGQDVKETHGLQ</sequence>
<gene>
    <name evidence="1" type="ORF">NC653_009241</name>
</gene>
<dbReference type="Proteomes" id="UP001164929">
    <property type="component" value="Chromosome 3"/>
</dbReference>
<evidence type="ECO:0000313" key="1">
    <source>
        <dbReference type="EMBL" id="KAJ7004304.1"/>
    </source>
</evidence>